<dbReference type="Proteomes" id="UP000325313">
    <property type="component" value="Unassembled WGS sequence"/>
</dbReference>
<evidence type="ECO:0000313" key="1">
    <source>
        <dbReference type="EMBL" id="KAA1081155.1"/>
    </source>
</evidence>
<protein>
    <submittedName>
        <fullName evidence="1">Uncharacterized protein</fullName>
    </submittedName>
</protein>
<dbReference type="OrthoDB" id="433457at2759"/>
<evidence type="ECO:0000313" key="2">
    <source>
        <dbReference type="EMBL" id="KAA1131315.1"/>
    </source>
</evidence>
<comment type="caution">
    <text evidence="1">The sequence shown here is derived from an EMBL/GenBank/DDBJ whole genome shotgun (WGS) entry which is preliminary data.</text>
</comment>
<dbReference type="Proteomes" id="UP000324748">
    <property type="component" value="Unassembled WGS sequence"/>
</dbReference>
<dbReference type="InterPro" id="IPR050358">
    <property type="entry name" value="RSE1/DDB1/CFT1"/>
</dbReference>
<accession>A0A5B0MW17</accession>
<proteinExistence type="predicted"/>
<dbReference type="PANTHER" id="PTHR10644">
    <property type="entry name" value="DNA REPAIR/RNA PROCESSING CPSF FAMILY"/>
    <property type="match status" value="1"/>
</dbReference>
<keyword evidence="3" id="KW-1185">Reference proteome</keyword>
<dbReference type="EMBL" id="VSWC01000131">
    <property type="protein sequence ID" value="KAA1081155.1"/>
    <property type="molecule type" value="Genomic_DNA"/>
</dbReference>
<gene>
    <name evidence="1" type="ORF">PGT21_030516</name>
    <name evidence="2" type="ORF">PGTUg99_031267</name>
</gene>
<dbReference type="EMBL" id="VDEP01000104">
    <property type="protein sequence ID" value="KAA1131315.1"/>
    <property type="molecule type" value="Genomic_DNA"/>
</dbReference>
<dbReference type="AlphaFoldDB" id="A0A5B0MW17"/>
<name>A0A5B0MW17_PUCGR</name>
<reference evidence="3 4" key="1">
    <citation type="submission" date="2019-05" db="EMBL/GenBank/DDBJ databases">
        <title>Emergence of the Ug99 lineage of the wheat stem rust pathogen through somatic hybridization.</title>
        <authorList>
            <person name="Li F."/>
            <person name="Upadhyaya N.M."/>
            <person name="Sperschneider J."/>
            <person name="Matny O."/>
            <person name="Nguyen-Phuc H."/>
            <person name="Mago R."/>
            <person name="Raley C."/>
            <person name="Miller M.E."/>
            <person name="Silverstein K.A.T."/>
            <person name="Henningsen E."/>
            <person name="Hirsch C.D."/>
            <person name="Visser B."/>
            <person name="Pretorius Z.A."/>
            <person name="Steffenson B.J."/>
            <person name="Schwessinger B."/>
            <person name="Dodds P.N."/>
            <person name="Figueroa M."/>
        </authorList>
    </citation>
    <scope>NUCLEOTIDE SEQUENCE [LARGE SCALE GENOMIC DNA]</scope>
    <source>
        <strain evidence="1">21-0</strain>
        <strain evidence="2 4">Ug99</strain>
    </source>
</reference>
<organism evidence="1 3">
    <name type="scientific">Puccinia graminis f. sp. tritici</name>
    <dbReference type="NCBI Taxonomy" id="56615"/>
    <lineage>
        <taxon>Eukaryota</taxon>
        <taxon>Fungi</taxon>
        <taxon>Dikarya</taxon>
        <taxon>Basidiomycota</taxon>
        <taxon>Pucciniomycotina</taxon>
        <taxon>Pucciniomycetes</taxon>
        <taxon>Pucciniales</taxon>
        <taxon>Pucciniaceae</taxon>
        <taxon>Puccinia</taxon>
    </lineage>
</organism>
<dbReference type="InterPro" id="IPR015943">
    <property type="entry name" value="WD40/YVTN_repeat-like_dom_sf"/>
</dbReference>
<dbReference type="Gene3D" id="2.130.10.10">
    <property type="entry name" value="YVTN repeat-like/Quinoprotein amine dehydrogenase"/>
    <property type="match status" value="1"/>
</dbReference>
<evidence type="ECO:0000313" key="4">
    <source>
        <dbReference type="Proteomes" id="UP000325313"/>
    </source>
</evidence>
<sequence length="184" mass="19680">MSSLNPNNTASNQPEVITTFPNLAPISDYCVTEDQKSLVNQIVTCSGSHHDDGSLRVIKHGIRISESGSLKVGGVLWVLRSSTHVNSVEDFDDRLVLSCADCTRFLALNEDGTIKEIGLFNGFESEVPTILAGNLLDGSDSTTRYSIQVTLRKIIAGDALVWEPADVKSITRAALGVTTCAVSG</sequence>
<evidence type="ECO:0000313" key="3">
    <source>
        <dbReference type="Proteomes" id="UP000324748"/>
    </source>
</evidence>